<reference evidence="2" key="1">
    <citation type="submission" date="2023-07" db="EMBL/GenBank/DDBJ databases">
        <authorList>
            <person name="Deng Y."/>
            <person name="Zhang Y.-Q."/>
        </authorList>
    </citation>
    <scope>NUCLEOTIDE SEQUENCE [LARGE SCALE GENOMIC DNA]</scope>
    <source>
        <strain evidence="2">CPCC 205710</strain>
    </source>
</reference>
<proteinExistence type="predicted"/>
<dbReference type="Proteomes" id="UP001206639">
    <property type="component" value="Unassembled WGS sequence"/>
</dbReference>
<accession>A0ABT2M7X7</accession>
<organism evidence="1 2">
    <name type="scientific">Mycobacterium deserti</name>
    <dbReference type="NCBI Taxonomy" id="2978347"/>
    <lineage>
        <taxon>Bacteria</taxon>
        <taxon>Bacillati</taxon>
        <taxon>Actinomycetota</taxon>
        <taxon>Actinomycetes</taxon>
        <taxon>Mycobacteriales</taxon>
        <taxon>Mycobacteriaceae</taxon>
        <taxon>Mycobacterium</taxon>
    </lineage>
</organism>
<evidence type="ECO:0000313" key="2">
    <source>
        <dbReference type="Proteomes" id="UP001206639"/>
    </source>
</evidence>
<comment type="caution">
    <text evidence="1">The sequence shown here is derived from an EMBL/GenBank/DDBJ whole genome shotgun (WGS) entry which is preliminary data.</text>
</comment>
<sequence>MTVTVTLRGGETDKYMRFGDSYIKHNDGSLDVIRTGAKEAHSYASGEWTDVDGDQKQSKKRFFGGG</sequence>
<protein>
    <submittedName>
        <fullName evidence="1">Uncharacterized protein</fullName>
    </submittedName>
</protein>
<dbReference type="RefSeq" id="WP_260992428.1">
    <property type="nucleotide sequence ID" value="NZ_JAODWD010000002.1"/>
</dbReference>
<name>A0ABT2M7X7_9MYCO</name>
<gene>
    <name evidence="1" type="ORF">N4S67_08050</name>
</gene>
<evidence type="ECO:0000313" key="1">
    <source>
        <dbReference type="EMBL" id="MCT7658371.1"/>
    </source>
</evidence>
<keyword evidence="2" id="KW-1185">Reference proteome</keyword>
<dbReference type="EMBL" id="JAODWD010000002">
    <property type="protein sequence ID" value="MCT7658371.1"/>
    <property type="molecule type" value="Genomic_DNA"/>
</dbReference>